<proteinExistence type="predicted"/>
<evidence type="ECO:0000313" key="1">
    <source>
        <dbReference type="EMBL" id="CEK57603.1"/>
    </source>
</evidence>
<name>A0A0B6YMY2_9EUPU</name>
<dbReference type="EMBL" id="HACG01010738">
    <property type="protein sequence ID" value="CEK57603.1"/>
    <property type="molecule type" value="Transcribed_RNA"/>
</dbReference>
<accession>A0A0B6YMY2</accession>
<feature type="non-terminal residue" evidence="1">
    <location>
        <position position="1"/>
    </location>
</feature>
<dbReference type="AlphaFoldDB" id="A0A0B6YMY2"/>
<reference evidence="1" key="1">
    <citation type="submission" date="2014-12" db="EMBL/GenBank/DDBJ databases">
        <title>Insight into the proteome of Arion vulgaris.</title>
        <authorList>
            <person name="Aradska J."/>
            <person name="Bulat T."/>
            <person name="Smidak R."/>
            <person name="Sarate P."/>
            <person name="Gangsoo J."/>
            <person name="Sialana F."/>
            <person name="Bilban M."/>
            <person name="Lubec G."/>
        </authorList>
    </citation>
    <scope>NUCLEOTIDE SEQUENCE</scope>
    <source>
        <tissue evidence="1">Skin</tissue>
    </source>
</reference>
<gene>
    <name evidence="1" type="primary">ORF30608</name>
</gene>
<protein>
    <submittedName>
        <fullName evidence="1">Uncharacterized protein</fullName>
    </submittedName>
</protein>
<sequence>LKADVSDQKVQIPQLMLKTATQRIPFSGLHPAITTGSMRINKKDKPLSCTQWYDIQEHGRIASENRSITHNRDEYSAMEIGHVYIIQLLTVQISYIKWGCYL</sequence>
<organism evidence="1">
    <name type="scientific">Arion vulgaris</name>
    <dbReference type="NCBI Taxonomy" id="1028688"/>
    <lineage>
        <taxon>Eukaryota</taxon>
        <taxon>Metazoa</taxon>
        <taxon>Spiralia</taxon>
        <taxon>Lophotrochozoa</taxon>
        <taxon>Mollusca</taxon>
        <taxon>Gastropoda</taxon>
        <taxon>Heterobranchia</taxon>
        <taxon>Euthyneura</taxon>
        <taxon>Panpulmonata</taxon>
        <taxon>Eupulmonata</taxon>
        <taxon>Stylommatophora</taxon>
        <taxon>Helicina</taxon>
        <taxon>Arionoidea</taxon>
        <taxon>Arionidae</taxon>
        <taxon>Arion</taxon>
    </lineage>
</organism>